<dbReference type="InterPro" id="IPR001646">
    <property type="entry name" value="5peptide_repeat"/>
</dbReference>
<dbReference type="OrthoDB" id="67652at2"/>
<gene>
    <name evidence="1" type="ORF">F6464_12545</name>
</gene>
<proteinExistence type="predicted"/>
<dbReference type="InterPro" id="IPR052949">
    <property type="entry name" value="PA_immunity-related"/>
</dbReference>
<sequence length="188" mass="21701">MAYILDIEFNNILYDKDEVNFKEFESCTFSHCDFSKCVFLSVTFIDCVFNNCNFNSTKINYAALRSVTFNHCNIQEVNFAMCDKLIFEITFNHCVLDFSKFYTLKLKGTSFSHCSIIAVDFMSADLTETVFDCCDLYRSEFDKAIANKANFKTSSNFTINPERTKLKKAIFSIDNLKGLLTKYDIVVN</sequence>
<evidence type="ECO:0000313" key="1">
    <source>
        <dbReference type="EMBL" id="KAB1154378.1"/>
    </source>
</evidence>
<dbReference type="PANTHER" id="PTHR42999:SF1">
    <property type="entry name" value="PENTAPEPTIDE REPEAT-CONTAINING PROTEIN"/>
    <property type="match status" value="1"/>
</dbReference>
<dbReference type="Pfam" id="PF00805">
    <property type="entry name" value="Pentapeptide"/>
    <property type="match status" value="1"/>
</dbReference>
<organism evidence="1 2">
    <name type="scientific">Flavobacterium luteum</name>
    <dbReference type="NCBI Taxonomy" id="2026654"/>
    <lineage>
        <taxon>Bacteria</taxon>
        <taxon>Pseudomonadati</taxon>
        <taxon>Bacteroidota</taxon>
        <taxon>Flavobacteriia</taxon>
        <taxon>Flavobacteriales</taxon>
        <taxon>Flavobacteriaceae</taxon>
        <taxon>Flavobacterium</taxon>
    </lineage>
</organism>
<protein>
    <submittedName>
        <fullName evidence="1">Pentapeptide repeat-containing protein</fullName>
    </submittedName>
</protein>
<comment type="caution">
    <text evidence="1">The sequence shown here is derived from an EMBL/GenBank/DDBJ whole genome shotgun (WGS) entry which is preliminary data.</text>
</comment>
<dbReference type="Gene3D" id="2.160.20.80">
    <property type="entry name" value="E3 ubiquitin-protein ligase SopA"/>
    <property type="match status" value="1"/>
</dbReference>
<dbReference type="Pfam" id="PF13599">
    <property type="entry name" value="Pentapeptide_4"/>
    <property type="match status" value="1"/>
</dbReference>
<dbReference type="PANTHER" id="PTHR42999">
    <property type="entry name" value="ANTIBIOTIC RESISTANCE PROTEIN MCBG"/>
    <property type="match status" value="1"/>
</dbReference>
<dbReference type="AlphaFoldDB" id="A0A7J5AAB7"/>
<keyword evidence="2" id="KW-1185">Reference proteome</keyword>
<dbReference type="SUPFAM" id="SSF141571">
    <property type="entry name" value="Pentapeptide repeat-like"/>
    <property type="match status" value="1"/>
</dbReference>
<accession>A0A7J5AAB7</accession>
<reference evidence="1 2" key="1">
    <citation type="submission" date="2019-09" db="EMBL/GenBank/DDBJ databases">
        <title>Flavobacterium sp. nov., isolated from glacier ice.</title>
        <authorList>
            <person name="Liu Q."/>
        </authorList>
    </citation>
    <scope>NUCLEOTIDE SEQUENCE [LARGE SCALE GENOMIC DNA]</scope>
    <source>
        <strain evidence="1 2">NBRC 112527</strain>
    </source>
</reference>
<dbReference type="EMBL" id="WAEM01000008">
    <property type="protein sequence ID" value="KAB1154378.1"/>
    <property type="molecule type" value="Genomic_DNA"/>
</dbReference>
<evidence type="ECO:0000313" key="2">
    <source>
        <dbReference type="Proteomes" id="UP000490922"/>
    </source>
</evidence>
<name>A0A7J5AAB7_9FLAO</name>
<dbReference type="RefSeq" id="WP_151108294.1">
    <property type="nucleotide sequence ID" value="NZ_WAEM01000008.1"/>
</dbReference>
<dbReference type="Proteomes" id="UP000490922">
    <property type="component" value="Unassembled WGS sequence"/>
</dbReference>